<evidence type="ECO:0000256" key="1">
    <source>
        <dbReference type="SAM" id="Coils"/>
    </source>
</evidence>
<sequence length="426" mass="44132">MTVTSGTSTVGNCDNLFVGTNAGAANTTGCNNVALGPQALAANRTGRNNVAVGESAGFSSTGIENTFVGYKSGLATTVGNFNTYFGSQAGMSNTTGDYNLFMGASTGYANTSGIYNTFVGNGAGYSNQIGSNNTLLGLNSGFKTTGSDNVMVGGTTGFENTGGSQNTFVGSGAGVSASNQNLVNATALGFRALVSTSNSVVLGNAANVGIGTSAPTAKLELVSGSVGTSGLKLTNLTSLSPATLRASKFLSVDDAGNVVLASTASGAREGDTDTTEALWQRSGQFLRSSDGNAVVIGNRISKTPSGYKLFVEEGILTEKVKVALKNASDWSDYVFAPGYRLKPLAEVAAYIRANKHLPGIPSADQVVQEGLDLGKMNAKLLEKVEELTLYTIQLEQTNQKQQQELELLKQKQAQVEQLLQELIKRK</sequence>
<comment type="caution">
    <text evidence="2">The sequence shown here is derived from an EMBL/GenBank/DDBJ whole genome shotgun (WGS) entry which is preliminary data.</text>
</comment>
<reference evidence="2 3" key="1">
    <citation type="submission" date="2020-02" db="EMBL/GenBank/DDBJ databases">
        <title>Draft genome sequence of two Spirosoma agri KCTC 52727 and Spirosoma terrae KCTC 52035.</title>
        <authorList>
            <person name="Rojas J."/>
            <person name="Ambika Manirajan B."/>
            <person name="Ratering S."/>
            <person name="Suarez C."/>
            <person name="Schnell S."/>
        </authorList>
    </citation>
    <scope>NUCLEOTIDE SEQUENCE [LARGE SCALE GENOMIC DNA]</scope>
    <source>
        <strain evidence="2 3">KCTC 52727</strain>
    </source>
</reference>
<dbReference type="EMBL" id="JAAGNZ010000001">
    <property type="protein sequence ID" value="NEU66569.1"/>
    <property type="molecule type" value="Genomic_DNA"/>
</dbReference>
<accession>A0A6M0IE87</accession>
<protein>
    <submittedName>
        <fullName evidence="2">DUF3450 domain-containing protein</fullName>
    </submittedName>
</protein>
<evidence type="ECO:0000313" key="2">
    <source>
        <dbReference type="EMBL" id="NEU66569.1"/>
    </source>
</evidence>
<keyword evidence="3" id="KW-1185">Reference proteome</keyword>
<organism evidence="2 3">
    <name type="scientific">Spirosoma agri</name>
    <dbReference type="NCBI Taxonomy" id="1987381"/>
    <lineage>
        <taxon>Bacteria</taxon>
        <taxon>Pseudomonadati</taxon>
        <taxon>Bacteroidota</taxon>
        <taxon>Cytophagia</taxon>
        <taxon>Cytophagales</taxon>
        <taxon>Cytophagaceae</taxon>
        <taxon>Spirosoma</taxon>
    </lineage>
</organism>
<gene>
    <name evidence="2" type="ORF">GK091_06735</name>
</gene>
<evidence type="ECO:0000313" key="3">
    <source>
        <dbReference type="Proteomes" id="UP000477386"/>
    </source>
</evidence>
<dbReference type="AlphaFoldDB" id="A0A6M0IE87"/>
<dbReference type="Proteomes" id="UP000477386">
    <property type="component" value="Unassembled WGS sequence"/>
</dbReference>
<name>A0A6M0IE87_9BACT</name>
<keyword evidence="1" id="KW-0175">Coiled coil</keyword>
<feature type="coiled-coil region" evidence="1">
    <location>
        <begin position="391"/>
        <end position="425"/>
    </location>
</feature>
<proteinExistence type="predicted"/>